<dbReference type="InterPro" id="IPR018713">
    <property type="entry name" value="MPAB/Lcp_cat_dom"/>
</dbReference>
<evidence type="ECO:0000256" key="1">
    <source>
        <dbReference type="SAM" id="MobiDB-lite"/>
    </source>
</evidence>
<dbReference type="PANTHER" id="PTHR36151">
    <property type="entry name" value="BLR2777 PROTEIN"/>
    <property type="match status" value="1"/>
</dbReference>
<dbReference type="GO" id="GO:0016491">
    <property type="term" value="F:oxidoreductase activity"/>
    <property type="evidence" value="ECO:0007669"/>
    <property type="project" value="InterPro"/>
</dbReference>
<feature type="domain" description="ER-bound oxygenase mpaB/mpaB'/Rubber oxygenase catalytic" evidence="3">
    <location>
        <begin position="109"/>
        <end position="325"/>
    </location>
</feature>
<organism evidence="4 5">
    <name type="scientific">Blastomyces gilchristii (strain SLH14081)</name>
    <name type="common">Blastomyces dermatitidis</name>
    <dbReference type="NCBI Taxonomy" id="559298"/>
    <lineage>
        <taxon>Eukaryota</taxon>
        <taxon>Fungi</taxon>
        <taxon>Dikarya</taxon>
        <taxon>Ascomycota</taxon>
        <taxon>Pezizomycotina</taxon>
        <taxon>Eurotiomycetes</taxon>
        <taxon>Eurotiomycetidae</taxon>
        <taxon>Onygenales</taxon>
        <taxon>Ajellomycetaceae</taxon>
        <taxon>Blastomyces</taxon>
    </lineage>
</organism>
<evidence type="ECO:0000313" key="5">
    <source>
        <dbReference type="Proteomes" id="UP000002038"/>
    </source>
</evidence>
<keyword evidence="2" id="KW-1133">Transmembrane helix</keyword>
<reference evidence="5" key="1">
    <citation type="journal article" date="2015" name="PLoS Genet.">
        <title>The dynamic genome and transcriptome of the human fungal pathogen Blastomyces and close relative Emmonsia.</title>
        <authorList>
            <person name="Munoz J.F."/>
            <person name="Gauthier G.M."/>
            <person name="Desjardins C.A."/>
            <person name="Gallo J.E."/>
            <person name="Holder J."/>
            <person name="Sullivan T.D."/>
            <person name="Marty A.J."/>
            <person name="Carmen J.C."/>
            <person name="Chen Z."/>
            <person name="Ding L."/>
            <person name="Gujja S."/>
            <person name="Magrini V."/>
            <person name="Misas E."/>
            <person name="Mitreva M."/>
            <person name="Priest M."/>
            <person name="Saif S."/>
            <person name="Whiston E.A."/>
            <person name="Young S."/>
            <person name="Zeng Q."/>
            <person name="Goldman W.E."/>
            <person name="Mardis E.R."/>
            <person name="Taylor J.W."/>
            <person name="McEwen J.G."/>
            <person name="Clay O.K."/>
            <person name="Klein B.S."/>
            <person name="Cuomo C.A."/>
        </authorList>
    </citation>
    <scope>NUCLEOTIDE SEQUENCE [LARGE SCALE GENOMIC DNA]</scope>
    <source>
        <strain evidence="5">SLH14081</strain>
    </source>
</reference>
<dbReference type="OrthoDB" id="5131368at2759"/>
<feature type="compositionally biased region" description="Basic and acidic residues" evidence="1">
    <location>
        <begin position="60"/>
        <end position="69"/>
    </location>
</feature>
<evidence type="ECO:0000313" key="4">
    <source>
        <dbReference type="EMBL" id="OAT13139.1"/>
    </source>
</evidence>
<evidence type="ECO:0000256" key="2">
    <source>
        <dbReference type="SAM" id="Phobius"/>
    </source>
</evidence>
<feature type="transmembrane region" description="Helical" evidence="2">
    <location>
        <begin position="9"/>
        <end position="29"/>
    </location>
</feature>
<accession>A0A179V100</accession>
<dbReference type="AlphaFoldDB" id="A0A179V100"/>
<keyword evidence="2" id="KW-0812">Transmembrane</keyword>
<keyword evidence="2" id="KW-0472">Membrane</keyword>
<protein>
    <recommendedName>
        <fullName evidence="3">ER-bound oxygenase mpaB/mpaB'/Rubber oxygenase catalytic domain-containing protein</fullName>
    </recommendedName>
</protein>
<dbReference type="Pfam" id="PF09995">
    <property type="entry name" value="MPAB_Lcp_cat"/>
    <property type="match status" value="1"/>
</dbReference>
<dbReference type="EMBL" id="GG657470">
    <property type="protein sequence ID" value="OAT13139.1"/>
    <property type="molecule type" value="Genomic_DNA"/>
</dbReference>
<proteinExistence type="predicted"/>
<dbReference type="GeneID" id="8508635"/>
<feature type="region of interest" description="Disordered" evidence="1">
    <location>
        <begin position="48"/>
        <end position="86"/>
    </location>
</feature>
<dbReference type="PANTHER" id="PTHR36151:SF3">
    <property type="entry name" value="ER-BOUND OXYGENASE MPAB_MPAB'_RUBBER OXYGENASE CATALYTIC DOMAIN-CONTAINING PROTEIN"/>
    <property type="match status" value="1"/>
</dbReference>
<evidence type="ECO:0000259" key="3">
    <source>
        <dbReference type="Pfam" id="PF09995"/>
    </source>
</evidence>
<dbReference type="KEGG" id="bgh:BDBG_08399"/>
<name>A0A179V100_BLAGS</name>
<keyword evidence="5" id="KW-1185">Reference proteome</keyword>
<dbReference type="RefSeq" id="XP_002621368.2">
    <property type="nucleotide sequence ID" value="XM_002621322.2"/>
</dbReference>
<dbReference type="VEuPathDB" id="FungiDB:BDBG_08399"/>
<dbReference type="Proteomes" id="UP000002038">
    <property type="component" value="Unassembled WGS sequence"/>
</dbReference>
<gene>
    <name evidence="4" type="ORF">BDBG_08399</name>
</gene>
<sequence>MLDNSKKSAIAFFSSTCVYLTLLRFAYFMSLEWMDRICPMHSSTEIKSKESGTGTVMATAEKRSVEENGVKPNPANPGGASLEITEKPPSRVSPYFPLEYEPKEIQKITKEGILLAGGAVAILLQVANPGVGQGVNEHSNFAYRVADRLRTTMTYIYTIAFGTPNEKKAIVDMVHRAHASVNGPNYDANDPDLQLWVAATLYAAGVGIYEKIFGSLDAETSEKVYAEYSVLATALRVPAGKWPADRRSFWAYWDDKIETMEVTSHAISVSKDLLWPKKAPIWIKANMPAVRVLTAEWLPPRFREAYGLKTSKSRRRVYRALMGITKGIYPHLPMFIRTAPRNYYMKDMRKRMQGVVYGKVNAG</sequence>